<dbReference type="Gene3D" id="3.90.1290.10">
    <property type="entry name" value="Plakin repeat"/>
    <property type="match status" value="2"/>
</dbReference>
<dbReference type="InterPro" id="IPR001101">
    <property type="entry name" value="Plectin_repeat"/>
</dbReference>
<feature type="compositionally biased region" description="Low complexity" evidence="1">
    <location>
        <begin position="425"/>
        <end position="434"/>
    </location>
</feature>
<sequence>MSKKSTNIRSLPSELLVNIIKAIKCTPSFNDNISPMLIKDRTKWSKYTTKLMTCSSIIYAFVGKTFLEFKKMDKNFIEVPENGYHILEAERNGFLDLKTGIVSLPGTDKSLTLEEALSLGVLNPSSVSSSVFFKVVGNGFVDHHGRRLTLQQAIIERIANIEPEPPALTTGSKKKLIQLSSAASAPVDFRPVGQPVVEESEGTSALSSIGVGPSQPKKQRLTGTVGDSYFGQEFSSPHFAPIGEQMTTADAVNRSIIRIGTVKSVDEPGERTNLARIIDSEEFDERSGGVLDPQTRRYLPFCDAVSRRLVDPDSLLHDLNSSKTITLREPLNLALIDSQGRYVPKAQPGQHTLISPVPLKEAVQRGLITLSSPMQAAQAVSEASNRLDAKGYKFRLELRDDAKLQLLSAGSGHEETITCRPQEPSLSVSSSGGYSGDGDVSLGGSRVRFGDIATLELKNLQNNFISLLQQQIFDVDEKCVENPSTKGMMSIREAVESGLFDVITGNLVHPISGHYYTIQTSQEKGQKLSDAYAQVHKKHEGLPGFRRSEQQFSTGSVVGRSKLDLIFSSSSGGFIDYDTKKFVPLDSAIRSGNVSLGKLIVVDALTGKEFTLTEAEEWGIVNIPRSYYFDKKDNKRYSFTEAVIKGKIYQKEPEFAVSFNLIW</sequence>
<evidence type="ECO:0000313" key="3">
    <source>
        <dbReference type="WBParaSite" id="MhA1_Contig551.frz3.gene3"/>
    </source>
</evidence>
<dbReference type="AlphaFoldDB" id="A0A1I8BSC3"/>
<feature type="region of interest" description="Disordered" evidence="1">
    <location>
        <begin position="200"/>
        <end position="220"/>
    </location>
</feature>
<dbReference type="GO" id="GO:0005856">
    <property type="term" value="C:cytoskeleton"/>
    <property type="evidence" value="ECO:0007669"/>
    <property type="project" value="InterPro"/>
</dbReference>
<keyword evidence="2" id="KW-1185">Reference proteome</keyword>
<feature type="region of interest" description="Disordered" evidence="1">
    <location>
        <begin position="415"/>
        <end position="434"/>
    </location>
</feature>
<dbReference type="SUPFAM" id="SSF75399">
    <property type="entry name" value="Plakin repeat"/>
    <property type="match status" value="3"/>
</dbReference>
<name>A0A1I8BSC3_MELHA</name>
<proteinExistence type="predicted"/>
<evidence type="ECO:0000256" key="1">
    <source>
        <dbReference type="SAM" id="MobiDB-lite"/>
    </source>
</evidence>
<protein>
    <submittedName>
        <fullName evidence="3">F-box domain-containing protein</fullName>
    </submittedName>
</protein>
<dbReference type="SMART" id="SM00250">
    <property type="entry name" value="PLEC"/>
    <property type="match status" value="4"/>
</dbReference>
<evidence type="ECO:0000313" key="2">
    <source>
        <dbReference type="Proteomes" id="UP000095281"/>
    </source>
</evidence>
<dbReference type="Proteomes" id="UP000095281">
    <property type="component" value="Unplaced"/>
</dbReference>
<accession>A0A1I8BSC3</accession>
<dbReference type="InterPro" id="IPR035915">
    <property type="entry name" value="Plakin_repeat_sf"/>
</dbReference>
<organism evidence="2 3">
    <name type="scientific">Meloidogyne hapla</name>
    <name type="common">Root-knot nematode worm</name>
    <dbReference type="NCBI Taxonomy" id="6305"/>
    <lineage>
        <taxon>Eukaryota</taxon>
        <taxon>Metazoa</taxon>
        <taxon>Ecdysozoa</taxon>
        <taxon>Nematoda</taxon>
        <taxon>Chromadorea</taxon>
        <taxon>Rhabditida</taxon>
        <taxon>Tylenchina</taxon>
        <taxon>Tylenchomorpha</taxon>
        <taxon>Tylenchoidea</taxon>
        <taxon>Meloidogynidae</taxon>
        <taxon>Meloidogyninae</taxon>
        <taxon>Meloidogyne</taxon>
    </lineage>
</organism>
<reference evidence="3" key="1">
    <citation type="submission" date="2016-11" db="UniProtKB">
        <authorList>
            <consortium name="WormBaseParasite"/>
        </authorList>
    </citation>
    <scope>IDENTIFICATION</scope>
</reference>
<dbReference type="WBParaSite" id="MhA1_Contig551.frz3.gene3">
    <property type="protein sequence ID" value="MhA1_Contig551.frz3.gene3"/>
    <property type="gene ID" value="MhA1_Contig551.frz3.gene3"/>
</dbReference>